<gene>
    <name evidence="2" type="ORF">BJX67DRAFT_361124</name>
</gene>
<reference evidence="2 3" key="1">
    <citation type="submission" date="2024-07" db="EMBL/GenBank/DDBJ databases">
        <title>Section-level genome sequencing and comparative genomics of Aspergillus sections Usti and Cavernicolus.</title>
        <authorList>
            <consortium name="Lawrence Berkeley National Laboratory"/>
            <person name="Nybo J.L."/>
            <person name="Vesth T.C."/>
            <person name="Theobald S."/>
            <person name="Frisvad J.C."/>
            <person name="Larsen T.O."/>
            <person name="Kjaerboelling I."/>
            <person name="Rothschild-Mancinelli K."/>
            <person name="Lyhne E.K."/>
            <person name="Kogle M.E."/>
            <person name="Barry K."/>
            <person name="Clum A."/>
            <person name="Na H."/>
            <person name="Ledsgaard L."/>
            <person name="Lin J."/>
            <person name="Lipzen A."/>
            <person name="Kuo A."/>
            <person name="Riley R."/>
            <person name="Mondo S."/>
            <person name="Labutti K."/>
            <person name="Haridas S."/>
            <person name="Pangalinan J."/>
            <person name="Salamov A.A."/>
            <person name="Simmons B.A."/>
            <person name="Magnuson J.K."/>
            <person name="Chen J."/>
            <person name="Drula E."/>
            <person name="Henrissat B."/>
            <person name="Wiebenga A."/>
            <person name="Lubbers R.J."/>
            <person name="Gomes A.C."/>
            <person name="Macurrencykelacurrency M.R."/>
            <person name="Stajich J."/>
            <person name="Grigoriev I.V."/>
            <person name="Mortensen U.H."/>
            <person name="De Vries R.P."/>
            <person name="Baker S.E."/>
            <person name="Andersen M.R."/>
        </authorList>
    </citation>
    <scope>NUCLEOTIDE SEQUENCE [LARGE SCALE GENOMIC DNA]</scope>
    <source>
        <strain evidence="2 3">CBS 449.75</strain>
    </source>
</reference>
<sequence>MILMLPLSPFSPTSANQSSFVQRALVLQTLLSTTTSSYNPFIGRRKPQLTTVRTCADPHPTPPSKHNSQPTLQWTTN</sequence>
<protein>
    <submittedName>
        <fullName evidence="2">Uncharacterized protein</fullName>
    </submittedName>
</protein>
<evidence type="ECO:0000313" key="3">
    <source>
        <dbReference type="Proteomes" id="UP001610432"/>
    </source>
</evidence>
<proteinExistence type="predicted"/>
<keyword evidence="3" id="KW-1185">Reference proteome</keyword>
<evidence type="ECO:0000313" key="2">
    <source>
        <dbReference type="EMBL" id="KAL2864426.1"/>
    </source>
</evidence>
<evidence type="ECO:0000256" key="1">
    <source>
        <dbReference type="SAM" id="MobiDB-lite"/>
    </source>
</evidence>
<feature type="region of interest" description="Disordered" evidence="1">
    <location>
        <begin position="53"/>
        <end position="77"/>
    </location>
</feature>
<dbReference type="EMBL" id="JBFXLQ010000040">
    <property type="protein sequence ID" value="KAL2864426.1"/>
    <property type="molecule type" value="Genomic_DNA"/>
</dbReference>
<organism evidence="2 3">
    <name type="scientific">Aspergillus lucknowensis</name>
    <dbReference type="NCBI Taxonomy" id="176173"/>
    <lineage>
        <taxon>Eukaryota</taxon>
        <taxon>Fungi</taxon>
        <taxon>Dikarya</taxon>
        <taxon>Ascomycota</taxon>
        <taxon>Pezizomycotina</taxon>
        <taxon>Eurotiomycetes</taxon>
        <taxon>Eurotiomycetidae</taxon>
        <taxon>Eurotiales</taxon>
        <taxon>Aspergillaceae</taxon>
        <taxon>Aspergillus</taxon>
        <taxon>Aspergillus subgen. Nidulantes</taxon>
    </lineage>
</organism>
<dbReference type="RefSeq" id="XP_070883405.1">
    <property type="nucleotide sequence ID" value="XM_071029835.1"/>
</dbReference>
<name>A0ABR4LIP4_9EURO</name>
<comment type="caution">
    <text evidence="2">The sequence shown here is derived from an EMBL/GenBank/DDBJ whole genome shotgun (WGS) entry which is preliminary data.</text>
</comment>
<dbReference type="GeneID" id="98144907"/>
<feature type="compositionally biased region" description="Polar residues" evidence="1">
    <location>
        <begin position="64"/>
        <end position="77"/>
    </location>
</feature>
<dbReference type="Proteomes" id="UP001610432">
    <property type="component" value="Unassembled WGS sequence"/>
</dbReference>
<accession>A0ABR4LIP4</accession>